<feature type="transmembrane region" description="Helical" evidence="6">
    <location>
        <begin position="143"/>
        <end position="164"/>
    </location>
</feature>
<feature type="transmembrane region" description="Helical" evidence="6">
    <location>
        <begin position="101"/>
        <end position="123"/>
    </location>
</feature>
<dbReference type="PANTHER" id="PTHR30618">
    <property type="entry name" value="NCS1 FAMILY PURINE/PYRIMIDINE TRANSPORTER"/>
    <property type="match status" value="1"/>
</dbReference>
<evidence type="ECO:0000256" key="6">
    <source>
        <dbReference type="SAM" id="Phobius"/>
    </source>
</evidence>
<dbReference type="Proteomes" id="UP000004038">
    <property type="component" value="Unassembled WGS sequence"/>
</dbReference>
<evidence type="ECO:0000256" key="3">
    <source>
        <dbReference type="ARBA" id="ARBA00022692"/>
    </source>
</evidence>
<evidence type="ECO:0000313" key="8">
    <source>
        <dbReference type="Proteomes" id="UP000004038"/>
    </source>
</evidence>
<comment type="subcellular location">
    <subcellularLocation>
        <location evidence="1">Membrane</location>
        <topology evidence="1">Multi-pass membrane protein</topology>
    </subcellularLocation>
</comment>
<dbReference type="Gene3D" id="1.10.4160.10">
    <property type="entry name" value="Hydantoin permease"/>
    <property type="match status" value="1"/>
</dbReference>
<evidence type="ECO:0000256" key="2">
    <source>
        <dbReference type="ARBA" id="ARBA00008974"/>
    </source>
</evidence>
<evidence type="ECO:0000256" key="4">
    <source>
        <dbReference type="ARBA" id="ARBA00022989"/>
    </source>
</evidence>
<dbReference type="EMBL" id="AGVV01000010">
    <property type="protein sequence ID" value="EHK78649.1"/>
    <property type="molecule type" value="Genomic_DNA"/>
</dbReference>
<evidence type="ECO:0000256" key="1">
    <source>
        <dbReference type="ARBA" id="ARBA00004141"/>
    </source>
</evidence>
<protein>
    <submittedName>
        <fullName evidence="7">Cytosine/purines uracil thiamine allantoin permease</fullName>
    </submittedName>
</protein>
<evidence type="ECO:0000256" key="5">
    <source>
        <dbReference type="ARBA" id="ARBA00023136"/>
    </source>
</evidence>
<dbReference type="InterPro" id="IPR045225">
    <property type="entry name" value="Uracil/uridine/allantoin_perm"/>
</dbReference>
<comment type="similarity">
    <text evidence="2">Belongs to the purine-cytosine permease (2.A.39) family.</text>
</comment>
<dbReference type="InterPro" id="IPR001248">
    <property type="entry name" value="Pur-cyt_permease"/>
</dbReference>
<proteinExistence type="inferred from homology"/>
<dbReference type="AlphaFoldDB" id="H0FWM2"/>
<dbReference type="PANTHER" id="PTHR30618:SF6">
    <property type="entry name" value="NCS1 FAMILY NUCLEOBASE:CATION SYMPORTER-1"/>
    <property type="match status" value="1"/>
</dbReference>
<feature type="transmembrane region" description="Helical" evidence="6">
    <location>
        <begin position="12"/>
        <end position="30"/>
    </location>
</feature>
<name>H0FWM2_RHIML</name>
<reference evidence="7 8" key="1">
    <citation type="journal article" date="2012" name="J. Bacteriol.">
        <title>Draft Genome Sequence of Sinorhizobium meliloti CCNWSX0020, a Nitrogen-Fixing Symbiont with Copper Tolerance Capability Isolated from Lead-Zinc Mine Tailings.</title>
        <authorList>
            <person name="Li Z."/>
            <person name="Ma Z."/>
            <person name="Hao X."/>
            <person name="Wei G."/>
        </authorList>
    </citation>
    <scope>NUCLEOTIDE SEQUENCE [LARGE SCALE GENOMIC DNA]</scope>
    <source>
        <strain evidence="7 8">CCNWSX0020</strain>
    </source>
</reference>
<dbReference type="PATRIC" id="fig|1107881.3.peg.1594"/>
<dbReference type="GO" id="GO:0015205">
    <property type="term" value="F:nucleobase transmembrane transporter activity"/>
    <property type="evidence" value="ECO:0007669"/>
    <property type="project" value="TreeGrafter"/>
</dbReference>
<evidence type="ECO:0000313" key="7">
    <source>
        <dbReference type="EMBL" id="EHK78649.1"/>
    </source>
</evidence>
<accession>H0FWM2</accession>
<keyword evidence="4 6" id="KW-1133">Transmembrane helix</keyword>
<dbReference type="RefSeq" id="WP_003527250.1">
    <property type="nucleotide sequence ID" value="NZ_AGVV01000010.1"/>
</dbReference>
<feature type="transmembrane region" description="Helical" evidence="6">
    <location>
        <begin position="185"/>
        <end position="201"/>
    </location>
</feature>
<sequence>NGMETVRKFQDWAGPAVWVMMLLLAIYLVVKAGGFSFSHTIPMDVLLEKTKNAGVPGVPGSFAALGAVAAIWVTYFSALYLNFCDFSRYCPSERSLKVGNLWGLPVNLILFSLVAGVTTIAAFNVYGEVLLHPDQISAKFDSWFLALLAALTFAVATLGINVVANFVSPAFDFANVFPKHIDFKKGGYIAALIALALYPFAPWEGGAAHFVNMIGNTMGPIFGVMMVDYYLIRKGRVDVEALYREDGEFRFENGWHVNALIAAGIGIVFSSILPGLTSVMPAWWGVYGWFFGVAIAGAIYYALRSFKSARPYPAQP</sequence>
<keyword evidence="3 6" id="KW-0812">Transmembrane</keyword>
<feature type="transmembrane region" description="Helical" evidence="6">
    <location>
        <begin position="253"/>
        <end position="276"/>
    </location>
</feature>
<gene>
    <name evidence="7" type="ORF">SM0020_07932</name>
</gene>
<feature type="transmembrane region" description="Helical" evidence="6">
    <location>
        <begin position="62"/>
        <end position="81"/>
    </location>
</feature>
<dbReference type="GO" id="GO:0005886">
    <property type="term" value="C:plasma membrane"/>
    <property type="evidence" value="ECO:0007669"/>
    <property type="project" value="TreeGrafter"/>
</dbReference>
<feature type="non-terminal residue" evidence="7">
    <location>
        <position position="1"/>
    </location>
</feature>
<feature type="transmembrane region" description="Helical" evidence="6">
    <location>
        <begin position="282"/>
        <end position="303"/>
    </location>
</feature>
<organism evidence="7 8">
    <name type="scientific">Sinorhizobium meliloti CCNWSX0020</name>
    <dbReference type="NCBI Taxonomy" id="1107881"/>
    <lineage>
        <taxon>Bacteria</taxon>
        <taxon>Pseudomonadati</taxon>
        <taxon>Pseudomonadota</taxon>
        <taxon>Alphaproteobacteria</taxon>
        <taxon>Hyphomicrobiales</taxon>
        <taxon>Rhizobiaceae</taxon>
        <taxon>Sinorhizobium/Ensifer group</taxon>
        <taxon>Sinorhizobium</taxon>
    </lineage>
</organism>
<feature type="transmembrane region" description="Helical" evidence="6">
    <location>
        <begin position="213"/>
        <end position="232"/>
    </location>
</feature>
<keyword evidence="5 6" id="KW-0472">Membrane</keyword>
<dbReference type="Pfam" id="PF02133">
    <property type="entry name" value="Transp_cyt_pur"/>
    <property type="match status" value="1"/>
</dbReference>